<dbReference type="AlphaFoldDB" id="A0AAV8XPE0"/>
<reference evidence="1" key="1">
    <citation type="journal article" date="2023" name="Insect Mol. Biol.">
        <title>Genome sequencing provides insights into the evolution of gene families encoding plant cell wall-degrading enzymes in longhorned beetles.</title>
        <authorList>
            <person name="Shin N.R."/>
            <person name="Okamura Y."/>
            <person name="Kirsch R."/>
            <person name="Pauchet Y."/>
        </authorList>
    </citation>
    <scope>NUCLEOTIDE SEQUENCE</scope>
    <source>
        <strain evidence="1">AMC_N1</strain>
    </source>
</reference>
<comment type="caution">
    <text evidence="1">The sequence shown here is derived from an EMBL/GenBank/DDBJ whole genome shotgun (WGS) entry which is preliminary data.</text>
</comment>
<evidence type="ECO:0000313" key="1">
    <source>
        <dbReference type="EMBL" id="KAJ8940440.1"/>
    </source>
</evidence>
<dbReference type="EMBL" id="JAPWTK010000431">
    <property type="protein sequence ID" value="KAJ8940440.1"/>
    <property type="molecule type" value="Genomic_DNA"/>
</dbReference>
<keyword evidence="2" id="KW-1185">Reference proteome</keyword>
<proteinExistence type="predicted"/>
<dbReference type="Proteomes" id="UP001162162">
    <property type="component" value="Unassembled WGS sequence"/>
</dbReference>
<sequence length="121" mass="13863">MSILAISDRFLLSDKDFLKYLQNVGAYQTYLTSITKAASLVVTSKFRYEGCEKNFKLRQNFIGRIFVYLVSEMNDTLNRLISSDLEPVTVPESKSLDKGLFYAKECLQLGKKGLAERYLLE</sequence>
<name>A0AAV8XPE0_9CUCU</name>
<accession>A0AAV8XPE0</accession>
<gene>
    <name evidence="1" type="ORF">NQ318_007140</name>
</gene>
<protein>
    <submittedName>
        <fullName evidence="1">Uncharacterized protein</fullName>
    </submittedName>
</protein>
<organism evidence="1 2">
    <name type="scientific">Aromia moschata</name>
    <dbReference type="NCBI Taxonomy" id="1265417"/>
    <lineage>
        <taxon>Eukaryota</taxon>
        <taxon>Metazoa</taxon>
        <taxon>Ecdysozoa</taxon>
        <taxon>Arthropoda</taxon>
        <taxon>Hexapoda</taxon>
        <taxon>Insecta</taxon>
        <taxon>Pterygota</taxon>
        <taxon>Neoptera</taxon>
        <taxon>Endopterygota</taxon>
        <taxon>Coleoptera</taxon>
        <taxon>Polyphaga</taxon>
        <taxon>Cucujiformia</taxon>
        <taxon>Chrysomeloidea</taxon>
        <taxon>Cerambycidae</taxon>
        <taxon>Cerambycinae</taxon>
        <taxon>Callichromatini</taxon>
        <taxon>Aromia</taxon>
    </lineage>
</organism>
<feature type="non-terminal residue" evidence="1">
    <location>
        <position position="121"/>
    </location>
</feature>
<evidence type="ECO:0000313" key="2">
    <source>
        <dbReference type="Proteomes" id="UP001162162"/>
    </source>
</evidence>